<evidence type="ECO:0000313" key="1">
    <source>
        <dbReference type="EMBL" id="UEL48091.1"/>
    </source>
</evidence>
<gene>
    <name evidence="1" type="ORF">JW646_01160</name>
</gene>
<dbReference type="EMBL" id="CP081135">
    <property type="protein sequence ID" value="UEL48091.1"/>
    <property type="molecule type" value="Genomic_DNA"/>
</dbReference>
<dbReference type="Proteomes" id="UP001198983">
    <property type="component" value="Chromosome"/>
</dbReference>
<sequence>MNNTERYLNSMREAKIYKSKDDLANYLAEHPLKSCIKGGIEKKYTVTQEKQNQLTSVITSYLNSAFPYMMVNEPIPESIKIYWNSMGCVCEEWTYEEITLLKKEIDEYVRPFVSMQQHLEVVICGLPTQKEIKELSVEFNEVNINLWMKHLNGQK</sequence>
<dbReference type="AlphaFoldDB" id="A0AAX2ZGD2"/>
<keyword evidence="2" id="KW-1185">Reference proteome</keyword>
<dbReference type="RefSeq" id="WP_187359270.1">
    <property type="nucleotide sequence ID" value="NZ_CP081135.1"/>
</dbReference>
<evidence type="ECO:0000313" key="2">
    <source>
        <dbReference type="Proteomes" id="UP001198983"/>
    </source>
</evidence>
<proteinExistence type="predicted"/>
<dbReference type="KEGG" id="tem:JW646_01160"/>
<accession>A0AAX2ZGD2</accession>
<protein>
    <submittedName>
        <fullName evidence="1">Uncharacterized protein</fullName>
    </submittedName>
</protein>
<name>A0AAX2ZGD2_9FIRM</name>
<reference evidence="1 2" key="1">
    <citation type="journal article" date="2023" name="Int. J. Syst. Evol. Microbiol.">
        <title>Terrisporobacter hibernicus sp. nov., isolated from bovine faeces in Northern Ireland.</title>
        <authorList>
            <person name="Mitchell M."/>
            <person name="Nguyen S.V."/>
            <person name="Connor M."/>
            <person name="Fairley D.J."/>
            <person name="Donoghue O."/>
            <person name="Marshall H."/>
            <person name="Koolman L."/>
            <person name="McMullan G."/>
            <person name="Schaffer K.E."/>
            <person name="McGrath J.W."/>
            <person name="Fanning S."/>
        </authorList>
    </citation>
    <scope>NUCLEOTIDE SEQUENCE [LARGE SCALE GENOMIC DNA]</scope>
    <source>
        <strain evidence="1 2">MCA3</strain>
    </source>
</reference>
<organism evidence="1 2">
    <name type="scientific">Terrisporobacter hibernicus</name>
    <dbReference type="NCBI Taxonomy" id="2813371"/>
    <lineage>
        <taxon>Bacteria</taxon>
        <taxon>Bacillati</taxon>
        <taxon>Bacillota</taxon>
        <taxon>Clostridia</taxon>
        <taxon>Peptostreptococcales</taxon>
        <taxon>Peptostreptococcaceae</taxon>
        <taxon>Terrisporobacter</taxon>
    </lineage>
</organism>